<dbReference type="AlphaFoldDB" id="X1PE22"/>
<comment type="caution">
    <text evidence="1">The sequence shown here is derived from an EMBL/GenBank/DDBJ whole genome shotgun (WGS) entry which is preliminary data.</text>
</comment>
<gene>
    <name evidence="1" type="ORF">S06H3_58406</name>
</gene>
<sequence length="155" mass="18525">MNSQDDWIKKWGDWEYHFERIRSDENINRTDAQEILDGFKALREIMGDEWWRNAVHLRYPIFHRIMNLIPSSQLSVAKVGHELKALQGSKNFKLLQKRLGIKDQYYNTEIELEVAWCFKNVGFEVEFYPRVGQKEADLRIILNQNEYYVEVTVVA</sequence>
<organism evidence="1">
    <name type="scientific">marine sediment metagenome</name>
    <dbReference type="NCBI Taxonomy" id="412755"/>
    <lineage>
        <taxon>unclassified sequences</taxon>
        <taxon>metagenomes</taxon>
        <taxon>ecological metagenomes</taxon>
    </lineage>
</organism>
<reference evidence="1" key="1">
    <citation type="journal article" date="2014" name="Front. Microbiol.">
        <title>High frequency of phylogenetically diverse reductive dehalogenase-homologous genes in deep subseafloor sedimentary metagenomes.</title>
        <authorList>
            <person name="Kawai M."/>
            <person name="Futagami T."/>
            <person name="Toyoda A."/>
            <person name="Takaki Y."/>
            <person name="Nishi S."/>
            <person name="Hori S."/>
            <person name="Arai W."/>
            <person name="Tsubouchi T."/>
            <person name="Morono Y."/>
            <person name="Uchiyama I."/>
            <person name="Ito T."/>
            <person name="Fujiyama A."/>
            <person name="Inagaki F."/>
            <person name="Takami H."/>
        </authorList>
    </citation>
    <scope>NUCLEOTIDE SEQUENCE</scope>
    <source>
        <strain evidence="1">Expedition CK06-06</strain>
    </source>
</reference>
<accession>X1PE22</accession>
<protein>
    <submittedName>
        <fullName evidence="1">Uncharacterized protein</fullName>
    </submittedName>
</protein>
<dbReference type="EMBL" id="BARV01037805">
    <property type="protein sequence ID" value="GAI54537.1"/>
    <property type="molecule type" value="Genomic_DNA"/>
</dbReference>
<name>X1PE22_9ZZZZ</name>
<feature type="non-terminal residue" evidence="1">
    <location>
        <position position="155"/>
    </location>
</feature>
<evidence type="ECO:0000313" key="1">
    <source>
        <dbReference type="EMBL" id="GAI54537.1"/>
    </source>
</evidence>
<proteinExistence type="predicted"/>